<gene>
    <name evidence="3" type="ORF">DXB65_19685</name>
</gene>
<dbReference type="EMBL" id="QSUL01000016">
    <property type="protein sequence ID" value="RGN31783.1"/>
    <property type="molecule type" value="Genomic_DNA"/>
</dbReference>
<name>A0A3E5B2Q2_9BACE</name>
<dbReference type="Gene3D" id="4.10.520.10">
    <property type="entry name" value="IHF-like DNA-binding proteins"/>
    <property type="match status" value="1"/>
</dbReference>
<dbReference type="InterPro" id="IPR010992">
    <property type="entry name" value="IHF-like_DNA-bd_dom_sf"/>
</dbReference>
<reference evidence="3 4" key="1">
    <citation type="submission" date="2018-08" db="EMBL/GenBank/DDBJ databases">
        <title>A genome reference for cultivated species of the human gut microbiota.</title>
        <authorList>
            <person name="Zou Y."/>
            <person name="Xue W."/>
            <person name="Luo G."/>
        </authorList>
    </citation>
    <scope>NUCLEOTIDE SEQUENCE [LARGE SCALE GENOMIC DNA]</scope>
    <source>
        <strain evidence="3 4">OM05-15BH</strain>
    </source>
</reference>
<keyword evidence="1 3" id="KW-0238">DNA-binding</keyword>
<evidence type="ECO:0000259" key="2">
    <source>
        <dbReference type="Pfam" id="PF18291"/>
    </source>
</evidence>
<dbReference type="InterPro" id="IPR041607">
    <property type="entry name" value="HU-HIG"/>
</dbReference>
<proteinExistence type="predicted"/>
<dbReference type="RefSeq" id="WP_009130402.1">
    <property type="nucleotide sequence ID" value="NZ_CABKRN010000003.1"/>
</dbReference>
<sequence>MSIPYLVRQKTNLLNKAKSGLWYAVIRKFQRRGGVNEKELGELVAMRGGFNRGMVEGVLTAVSEVIETELSKGQSVTIRGFGTFQTALTSKGFEHPGQVTPGEVSVSKVYFMADRNLLRRLKKVDCYRIPLSYYLPKELLTPEILEEEKGLKEEGII</sequence>
<feature type="domain" description="HU" evidence="2">
    <location>
        <begin position="1"/>
        <end position="125"/>
    </location>
</feature>
<protein>
    <submittedName>
        <fullName evidence="3">DNA-binding protein</fullName>
    </submittedName>
</protein>
<evidence type="ECO:0000313" key="4">
    <source>
        <dbReference type="Proteomes" id="UP000260983"/>
    </source>
</evidence>
<evidence type="ECO:0000256" key="1">
    <source>
        <dbReference type="ARBA" id="ARBA00023125"/>
    </source>
</evidence>
<dbReference type="SUPFAM" id="SSF47729">
    <property type="entry name" value="IHF-like DNA-binding proteins"/>
    <property type="match status" value="1"/>
</dbReference>
<dbReference type="Pfam" id="PF18291">
    <property type="entry name" value="HU-HIG"/>
    <property type="match status" value="1"/>
</dbReference>
<dbReference type="Proteomes" id="UP000260983">
    <property type="component" value="Unassembled WGS sequence"/>
</dbReference>
<dbReference type="GO" id="GO:0003677">
    <property type="term" value="F:DNA binding"/>
    <property type="evidence" value="ECO:0007669"/>
    <property type="project" value="UniProtKB-KW"/>
</dbReference>
<organism evidence="3 4">
    <name type="scientific">Bacteroides oleiciplenus</name>
    <dbReference type="NCBI Taxonomy" id="626931"/>
    <lineage>
        <taxon>Bacteria</taxon>
        <taxon>Pseudomonadati</taxon>
        <taxon>Bacteroidota</taxon>
        <taxon>Bacteroidia</taxon>
        <taxon>Bacteroidales</taxon>
        <taxon>Bacteroidaceae</taxon>
        <taxon>Bacteroides</taxon>
    </lineage>
</organism>
<dbReference type="AlphaFoldDB" id="A0A3E5B2Q2"/>
<comment type="caution">
    <text evidence="3">The sequence shown here is derived from an EMBL/GenBank/DDBJ whole genome shotgun (WGS) entry which is preliminary data.</text>
</comment>
<accession>A0A3E5B2Q2</accession>
<evidence type="ECO:0000313" key="3">
    <source>
        <dbReference type="EMBL" id="RGN31783.1"/>
    </source>
</evidence>